<gene>
    <name evidence="3" type="ORF">FHS99_001546</name>
</gene>
<dbReference type="PRINTS" id="PR00412">
    <property type="entry name" value="EPOXHYDRLASE"/>
</dbReference>
<evidence type="ECO:0000259" key="2">
    <source>
        <dbReference type="Pfam" id="PF00561"/>
    </source>
</evidence>
<feature type="domain" description="AB hydrolase-1" evidence="2">
    <location>
        <begin position="29"/>
        <end position="322"/>
    </location>
</feature>
<evidence type="ECO:0000313" key="4">
    <source>
        <dbReference type="Proteomes" id="UP000546701"/>
    </source>
</evidence>
<dbReference type="InterPro" id="IPR029058">
    <property type="entry name" value="AB_hydrolase_fold"/>
</dbReference>
<dbReference type="Gene3D" id="3.40.50.1820">
    <property type="entry name" value="alpha/beta hydrolase"/>
    <property type="match status" value="1"/>
</dbReference>
<dbReference type="AlphaFoldDB" id="A0A7W9BT03"/>
<keyword evidence="4" id="KW-1185">Reference proteome</keyword>
<dbReference type="RefSeq" id="WP_198350666.1">
    <property type="nucleotide sequence ID" value="NZ_BMJP01000002.1"/>
</dbReference>
<reference evidence="3 4" key="1">
    <citation type="submission" date="2020-08" db="EMBL/GenBank/DDBJ databases">
        <title>Genomic Encyclopedia of Type Strains, Phase IV (KMG-IV): sequencing the most valuable type-strain genomes for metagenomic binning, comparative biology and taxonomic classification.</title>
        <authorList>
            <person name="Goeker M."/>
        </authorList>
    </citation>
    <scope>NUCLEOTIDE SEQUENCE [LARGE SCALE GENOMIC DNA]</scope>
    <source>
        <strain evidence="3 4">DSM 103336</strain>
    </source>
</reference>
<dbReference type="PANTHER" id="PTHR43329">
    <property type="entry name" value="EPOXIDE HYDROLASE"/>
    <property type="match status" value="1"/>
</dbReference>
<dbReference type="SUPFAM" id="SSF53474">
    <property type="entry name" value="alpha/beta-Hydrolases"/>
    <property type="match status" value="1"/>
</dbReference>
<accession>A0A7W9BT03</accession>
<dbReference type="InterPro" id="IPR000639">
    <property type="entry name" value="Epox_hydrolase-like"/>
</dbReference>
<dbReference type="Pfam" id="PF00561">
    <property type="entry name" value="Abhydrolase_1"/>
    <property type="match status" value="1"/>
</dbReference>
<evidence type="ECO:0000256" key="1">
    <source>
        <dbReference type="ARBA" id="ARBA00022801"/>
    </source>
</evidence>
<sequence>MTTDPFRAGIVETARHRTAFIEAGPVDGPLMIFAHGWPELGIIWEHQLAHFAALGWRCVAPDMRGYGGSSVPTRTCDYSVRAITRDMVELHNALGGAPAIWVGHDWGCAPVWSIAAHHPDRCRGVVALCVPYFARGNTAENMIATVDRRLYPIDRYPAGQFDYWLYHREHAGPAADALEADVRATIAASFRRTAPDVVGKPSKFSELRSRGGFFGPGRRAPQMARDETMMSEALFAAFVTAFNRTGFRGANAWYLNDADNAVYAREAPGFGRIDLPALFIHADRDTVCDTMHSGLAEPMRGDCTALTESVVEAGHMLMLEDPEGVTRAVAGWLDEASLSTP</sequence>
<name>A0A7W9BT03_9SPHN</name>
<dbReference type="Proteomes" id="UP000546701">
    <property type="component" value="Unassembled WGS sequence"/>
</dbReference>
<dbReference type="GO" id="GO:0016787">
    <property type="term" value="F:hydrolase activity"/>
    <property type="evidence" value="ECO:0007669"/>
    <property type="project" value="UniProtKB-KW"/>
</dbReference>
<evidence type="ECO:0000313" key="3">
    <source>
        <dbReference type="EMBL" id="MBB5729068.1"/>
    </source>
</evidence>
<comment type="caution">
    <text evidence="3">The sequence shown here is derived from an EMBL/GenBank/DDBJ whole genome shotgun (WGS) entry which is preliminary data.</text>
</comment>
<proteinExistence type="predicted"/>
<dbReference type="InterPro" id="IPR000073">
    <property type="entry name" value="AB_hydrolase_1"/>
</dbReference>
<protein>
    <submittedName>
        <fullName evidence="3">Pimeloyl-ACP methyl ester carboxylesterase</fullName>
    </submittedName>
</protein>
<keyword evidence="1" id="KW-0378">Hydrolase</keyword>
<organism evidence="3 4">
    <name type="scientific">Sphingomonas prati</name>
    <dbReference type="NCBI Taxonomy" id="1843237"/>
    <lineage>
        <taxon>Bacteria</taxon>
        <taxon>Pseudomonadati</taxon>
        <taxon>Pseudomonadota</taxon>
        <taxon>Alphaproteobacteria</taxon>
        <taxon>Sphingomonadales</taxon>
        <taxon>Sphingomonadaceae</taxon>
        <taxon>Sphingomonas</taxon>
    </lineage>
</organism>
<dbReference type="EMBL" id="JACIJR010000003">
    <property type="protein sequence ID" value="MBB5729068.1"/>
    <property type="molecule type" value="Genomic_DNA"/>
</dbReference>